<feature type="binding site" evidence="9">
    <location>
        <position position="230"/>
    </location>
    <ligand>
        <name>FAD</name>
        <dbReference type="ChEBI" id="CHEBI:57692"/>
    </ligand>
</feature>
<evidence type="ECO:0000256" key="4">
    <source>
        <dbReference type="ARBA" id="ARBA00012011"/>
    </source>
</evidence>
<gene>
    <name evidence="13" type="ORF">BT96DRAFT_1015395</name>
</gene>
<evidence type="ECO:0000256" key="10">
    <source>
        <dbReference type="SAM" id="MobiDB-lite"/>
    </source>
</evidence>
<feature type="binding site" evidence="9">
    <location>
        <position position="300"/>
    </location>
    <ligand>
        <name>FAD</name>
        <dbReference type="ChEBI" id="CHEBI:57692"/>
    </ligand>
</feature>
<dbReference type="GO" id="GO:0090524">
    <property type="term" value="F:cytochrome-b5 reductase activity, acting on NADH"/>
    <property type="evidence" value="ECO:0007669"/>
    <property type="project" value="UniProtKB-EC"/>
</dbReference>
<dbReference type="InterPro" id="IPR001834">
    <property type="entry name" value="CBR-like"/>
</dbReference>
<comment type="subcellular location">
    <subcellularLocation>
        <location evidence="2">Mitochondrion outer membrane</location>
        <topology evidence="2">Single-pass membrane protein</topology>
    </subcellularLocation>
</comment>
<evidence type="ECO:0000256" key="3">
    <source>
        <dbReference type="ARBA" id="ARBA00006105"/>
    </source>
</evidence>
<evidence type="ECO:0000313" key="14">
    <source>
        <dbReference type="Proteomes" id="UP000799118"/>
    </source>
</evidence>
<keyword evidence="8" id="KW-0560">Oxidoreductase</keyword>
<evidence type="ECO:0000256" key="2">
    <source>
        <dbReference type="ARBA" id="ARBA00004572"/>
    </source>
</evidence>
<organism evidence="13 14">
    <name type="scientific">Gymnopus androsaceus JB14</name>
    <dbReference type="NCBI Taxonomy" id="1447944"/>
    <lineage>
        <taxon>Eukaryota</taxon>
        <taxon>Fungi</taxon>
        <taxon>Dikarya</taxon>
        <taxon>Basidiomycota</taxon>
        <taxon>Agaricomycotina</taxon>
        <taxon>Agaricomycetes</taxon>
        <taxon>Agaricomycetidae</taxon>
        <taxon>Agaricales</taxon>
        <taxon>Marasmiineae</taxon>
        <taxon>Omphalotaceae</taxon>
        <taxon>Gymnopus</taxon>
    </lineage>
</organism>
<dbReference type="InterPro" id="IPR010982">
    <property type="entry name" value="Lambda_DNA-bd_dom_sf"/>
</dbReference>
<feature type="binding site" evidence="9">
    <location>
        <position position="255"/>
    </location>
    <ligand>
        <name>FAD</name>
        <dbReference type="ChEBI" id="CHEBI:57692"/>
    </ligand>
</feature>
<evidence type="ECO:0000256" key="5">
    <source>
        <dbReference type="ARBA" id="ARBA00022630"/>
    </source>
</evidence>
<feature type="binding site" evidence="9">
    <location>
        <position position="253"/>
    </location>
    <ligand>
        <name>FAD</name>
        <dbReference type="ChEBI" id="CHEBI:57692"/>
    </ligand>
</feature>
<dbReference type="Gene3D" id="3.40.50.80">
    <property type="entry name" value="Nucleotide-binding domain of ferredoxin-NADP reductase (FNR) module"/>
    <property type="match status" value="1"/>
</dbReference>
<dbReference type="CDD" id="cd06183">
    <property type="entry name" value="cyt_b5_reduct_like"/>
    <property type="match status" value="1"/>
</dbReference>
<dbReference type="Pfam" id="PF00970">
    <property type="entry name" value="FAD_binding_6"/>
    <property type="match status" value="1"/>
</dbReference>
<evidence type="ECO:0000313" key="13">
    <source>
        <dbReference type="EMBL" id="KAE9405664.1"/>
    </source>
</evidence>
<protein>
    <recommendedName>
        <fullName evidence="4">cytochrome-b5 reductase</fullName>
        <ecNumber evidence="4">1.6.2.2</ecNumber>
    </recommendedName>
</protein>
<dbReference type="SUPFAM" id="SSF47413">
    <property type="entry name" value="lambda repressor-like DNA-binding domains"/>
    <property type="match status" value="1"/>
</dbReference>
<dbReference type="SUPFAM" id="SSF63380">
    <property type="entry name" value="Riboflavin synthase domain-like"/>
    <property type="match status" value="1"/>
</dbReference>
<evidence type="ECO:0000256" key="8">
    <source>
        <dbReference type="ARBA" id="ARBA00023002"/>
    </source>
</evidence>
<dbReference type="InterPro" id="IPR039261">
    <property type="entry name" value="FNR_nucleotide-bd"/>
</dbReference>
<reference evidence="13" key="1">
    <citation type="journal article" date="2019" name="Environ. Microbiol.">
        <title>Fungal ecological strategies reflected in gene transcription - a case study of two litter decomposers.</title>
        <authorList>
            <person name="Barbi F."/>
            <person name="Kohler A."/>
            <person name="Barry K."/>
            <person name="Baskaran P."/>
            <person name="Daum C."/>
            <person name="Fauchery L."/>
            <person name="Ihrmark K."/>
            <person name="Kuo A."/>
            <person name="LaButti K."/>
            <person name="Lipzen A."/>
            <person name="Morin E."/>
            <person name="Grigoriev I.V."/>
            <person name="Henrissat B."/>
            <person name="Lindahl B."/>
            <person name="Martin F."/>
        </authorList>
    </citation>
    <scope>NUCLEOTIDE SEQUENCE</scope>
    <source>
        <strain evidence="13">JB14</strain>
    </source>
</reference>
<dbReference type="InterPro" id="IPR001433">
    <property type="entry name" value="OxRdtase_FAD/NAD-bd"/>
</dbReference>
<dbReference type="EMBL" id="ML769407">
    <property type="protein sequence ID" value="KAE9405664.1"/>
    <property type="molecule type" value="Genomic_DNA"/>
</dbReference>
<dbReference type="GO" id="GO:0003677">
    <property type="term" value="F:DNA binding"/>
    <property type="evidence" value="ECO:0007669"/>
    <property type="project" value="InterPro"/>
</dbReference>
<dbReference type="SUPFAM" id="SSF52343">
    <property type="entry name" value="Ferredoxin reductase-like, C-terminal NADP-linked domain"/>
    <property type="match status" value="1"/>
</dbReference>
<dbReference type="PRINTS" id="PR00406">
    <property type="entry name" value="CYTB5RDTASE"/>
</dbReference>
<feature type="binding site" evidence="9">
    <location>
        <position position="247"/>
    </location>
    <ligand>
        <name>FAD</name>
        <dbReference type="ChEBI" id="CHEBI:57692"/>
    </ligand>
</feature>
<keyword evidence="6" id="KW-0472">Membrane</keyword>
<comment type="cofactor">
    <cofactor evidence="1 9">
        <name>FAD</name>
        <dbReference type="ChEBI" id="CHEBI:57692"/>
    </cofactor>
</comment>
<feature type="domain" description="Oxidoreductase FAD/NAD(P)-binding" evidence="11">
    <location>
        <begin position="292"/>
        <end position="406"/>
    </location>
</feature>
<evidence type="ECO:0000259" key="11">
    <source>
        <dbReference type="Pfam" id="PF00175"/>
    </source>
</evidence>
<evidence type="ECO:0000259" key="12">
    <source>
        <dbReference type="Pfam" id="PF00970"/>
    </source>
</evidence>
<dbReference type="OrthoDB" id="432685at2759"/>
<proteinExistence type="inferred from homology"/>
<dbReference type="GO" id="GO:0005741">
    <property type="term" value="C:mitochondrial outer membrane"/>
    <property type="evidence" value="ECO:0007669"/>
    <property type="project" value="UniProtKB-SubCell"/>
</dbReference>
<dbReference type="PANTHER" id="PTHR19370">
    <property type="entry name" value="NADH-CYTOCHROME B5 REDUCTASE"/>
    <property type="match status" value="1"/>
</dbReference>
<comment type="similarity">
    <text evidence="3">Belongs to the flavoprotein pyridine nucleotide cytochrome reductase family.</text>
</comment>
<evidence type="ECO:0000256" key="1">
    <source>
        <dbReference type="ARBA" id="ARBA00001974"/>
    </source>
</evidence>
<sequence>MTTNPVPCSVVAAAMKQSGMDYKAIASKTNLTEKTVEQLCTGRQQATPEQHEAISKALGIFKEDETNITEKKVEERRQQATSEQHEASSRALGRFRAAAQRVMHDQPSHSEKILYQHLHDVVDATGLLRHVRARQAEALKSGVPLKSHNGLNPPGTFTWLKLKNVIKYTNDCSRFDFAFEDPEIVSDVLVSSTCVVCAPKEKPLCEDEGAKPFGPYADDDDGPAPVYRAYTPITPRGSVGILSFAIKKQPNGKMSNYIHSLEIGDTLGITGYLQRVPSMIPWKINQYDAVTMIAGGVGLTPVLQVIEYSLHDPTNKTKFLLLFGNATESDIIMRSELDALQRKFPAYFNVVHVLSRPPQGWTGETGRINAAVFTFASLVGLLLRYVLERLHWFTINVLLPGPPAMLDQLAGPRDGDKHHGFTSQGTLSGTLKDIGYTAEQVHKF</sequence>
<dbReference type="PANTHER" id="PTHR19370:SF171">
    <property type="entry name" value="NADH-CYTOCHROME B5 REDUCTASE 2"/>
    <property type="match status" value="1"/>
</dbReference>
<keyword evidence="6" id="KW-0496">Mitochondrion</keyword>
<keyword evidence="7 9" id="KW-0274">FAD</keyword>
<feature type="domain" description="Flavoprotein pyridine nucleotide cytochrome reductase-like FAD-binding" evidence="12">
    <location>
        <begin position="226"/>
        <end position="271"/>
    </location>
</feature>
<dbReference type="Gene3D" id="2.40.30.10">
    <property type="entry name" value="Translation factors"/>
    <property type="match status" value="1"/>
</dbReference>
<keyword evidence="5 9" id="KW-0285">Flavoprotein</keyword>
<dbReference type="Pfam" id="PF00175">
    <property type="entry name" value="NAD_binding_1"/>
    <property type="match status" value="1"/>
</dbReference>
<keyword evidence="14" id="KW-1185">Reference proteome</keyword>
<dbReference type="InterPro" id="IPR017938">
    <property type="entry name" value="Riboflavin_synthase-like_b-brl"/>
</dbReference>
<feature type="binding site" evidence="9">
    <location>
        <position position="228"/>
    </location>
    <ligand>
        <name>FAD</name>
        <dbReference type="ChEBI" id="CHEBI:57692"/>
    </ligand>
</feature>
<accession>A0A6A4IA55</accession>
<feature type="binding site" evidence="9">
    <location>
        <position position="254"/>
    </location>
    <ligand>
        <name>FAD</name>
        <dbReference type="ChEBI" id="CHEBI:57692"/>
    </ligand>
</feature>
<evidence type="ECO:0000256" key="9">
    <source>
        <dbReference type="PIRSR" id="PIRSR601834-1"/>
    </source>
</evidence>
<evidence type="ECO:0000256" key="6">
    <source>
        <dbReference type="ARBA" id="ARBA00022787"/>
    </source>
</evidence>
<keyword evidence="6" id="KW-1000">Mitochondrion outer membrane</keyword>
<name>A0A6A4IA55_9AGAR</name>
<dbReference type="Proteomes" id="UP000799118">
    <property type="component" value="Unassembled WGS sequence"/>
</dbReference>
<dbReference type="EC" id="1.6.2.2" evidence="4"/>
<evidence type="ECO:0000256" key="7">
    <source>
        <dbReference type="ARBA" id="ARBA00022827"/>
    </source>
</evidence>
<feature type="region of interest" description="Disordered" evidence="10">
    <location>
        <begin position="67"/>
        <end position="89"/>
    </location>
</feature>
<feature type="compositionally biased region" description="Basic and acidic residues" evidence="10">
    <location>
        <begin position="67"/>
        <end position="88"/>
    </location>
</feature>
<dbReference type="AlphaFoldDB" id="A0A6A4IA55"/>
<dbReference type="InterPro" id="IPR008333">
    <property type="entry name" value="Cbr1-like_FAD-bd_dom"/>
</dbReference>